<name>A0A9W8BAD3_9FUNG</name>
<feature type="compositionally biased region" description="Polar residues" evidence="1">
    <location>
        <begin position="281"/>
        <end position="295"/>
    </location>
</feature>
<evidence type="ECO:0000259" key="2">
    <source>
        <dbReference type="PROSITE" id="PS50004"/>
    </source>
</evidence>
<comment type="caution">
    <text evidence="3">The sequence shown here is derived from an EMBL/GenBank/DDBJ whole genome shotgun (WGS) entry which is preliminary data.</text>
</comment>
<dbReference type="InterPro" id="IPR000008">
    <property type="entry name" value="C2_dom"/>
</dbReference>
<organism evidence="3 4">
    <name type="scientific">Coemansia thaxteri</name>
    <dbReference type="NCBI Taxonomy" id="2663907"/>
    <lineage>
        <taxon>Eukaryota</taxon>
        <taxon>Fungi</taxon>
        <taxon>Fungi incertae sedis</taxon>
        <taxon>Zoopagomycota</taxon>
        <taxon>Kickxellomycotina</taxon>
        <taxon>Kickxellomycetes</taxon>
        <taxon>Kickxellales</taxon>
        <taxon>Kickxellaceae</taxon>
        <taxon>Coemansia</taxon>
    </lineage>
</organism>
<dbReference type="AlphaFoldDB" id="A0A9W8BAD3"/>
<evidence type="ECO:0000313" key="3">
    <source>
        <dbReference type="EMBL" id="KAJ2000060.1"/>
    </source>
</evidence>
<dbReference type="Proteomes" id="UP001150907">
    <property type="component" value="Unassembled WGS sequence"/>
</dbReference>
<proteinExistence type="predicted"/>
<dbReference type="CDD" id="cd00030">
    <property type="entry name" value="C2"/>
    <property type="match status" value="1"/>
</dbReference>
<dbReference type="OrthoDB" id="1029639at2759"/>
<feature type="region of interest" description="Disordered" evidence="1">
    <location>
        <begin position="270"/>
        <end position="295"/>
    </location>
</feature>
<dbReference type="PROSITE" id="PS50004">
    <property type="entry name" value="C2"/>
    <property type="match status" value="2"/>
</dbReference>
<accession>A0A9W8BAD3</accession>
<dbReference type="Gene3D" id="2.60.40.150">
    <property type="entry name" value="C2 domain"/>
    <property type="match status" value="2"/>
</dbReference>
<dbReference type="InterPro" id="IPR035892">
    <property type="entry name" value="C2_domain_sf"/>
</dbReference>
<feature type="compositionally biased region" description="Polar residues" evidence="1">
    <location>
        <begin position="478"/>
        <end position="488"/>
    </location>
</feature>
<feature type="region of interest" description="Disordered" evidence="1">
    <location>
        <begin position="461"/>
        <end position="488"/>
    </location>
</feature>
<gene>
    <name evidence="3" type="primary">TCB2_1</name>
    <name evidence="3" type="ORF">H4R26_004792</name>
</gene>
<dbReference type="EMBL" id="JANBQF010000592">
    <property type="protein sequence ID" value="KAJ2000060.1"/>
    <property type="molecule type" value="Genomic_DNA"/>
</dbReference>
<dbReference type="Pfam" id="PF00168">
    <property type="entry name" value="C2"/>
    <property type="match status" value="2"/>
</dbReference>
<dbReference type="PANTHER" id="PTHR46980">
    <property type="entry name" value="TRICALBIN-1-RELATED"/>
    <property type="match status" value="1"/>
</dbReference>
<reference evidence="3" key="1">
    <citation type="submission" date="2022-07" db="EMBL/GenBank/DDBJ databases">
        <title>Phylogenomic reconstructions and comparative analyses of Kickxellomycotina fungi.</title>
        <authorList>
            <person name="Reynolds N.K."/>
            <person name="Stajich J.E."/>
            <person name="Barry K."/>
            <person name="Grigoriev I.V."/>
            <person name="Crous P."/>
            <person name="Smith M.E."/>
        </authorList>
    </citation>
    <scope>NUCLEOTIDE SEQUENCE</scope>
    <source>
        <strain evidence="3">IMI 214461</strain>
    </source>
</reference>
<dbReference type="SUPFAM" id="SSF49562">
    <property type="entry name" value="C2 domain (Calcium/lipid-binding domain, CaLB)"/>
    <property type="match status" value="2"/>
</dbReference>
<evidence type="ECO:0000313" key="4">
    <source>
        <dbReference type="Proteomes" id="UP001150907"/>
    </source>
</evidence>
<dbReference type="PANTHER" id="PTHR46980:SF2">
    <property type="entry name" value="TRICALBIN-1-RELATED"/>
    <property type="match status" value="1"/>
</dbReference>
<sequence length="488" mass="52001">MISIGRVEITVADLLAQKLVNTPEPVWLPLDADTGEVLVLLRFDPVEDPLLLPAESICDQGTVRLRIASASGLPAADKSGTSDPYVVALVDGVRVWESQTLKKTLNPQWNQQTEVGIRQRSKTVLTLEVYDWNQIQSHTLLGSTTIPLRDLPINEPVEKDYPLLVSPGSVVGGAKAMLQLKFKFKPGYVEQHDDSSPVLLDVAHTVVKAPVTVIKGGASVVGNVVGGIFGKLSSVGGKKHHQPQMDAMAATADRKLSATASQAMRSAANMPLDDDDATGNHPDSSQPQVLVTSPDTTAAVNTPRISDSISAFPASGMLHVTVVSAEVQSSSTKRNLMVAVEMNHKTVHKTRVEKDAVSAVWDNSSERFALPVLQDGAPPLLTVALRDHSSFRSDKVLAEFSLSVFDQLKPELVRSGGARASVTAVLETMGVAVVTLLLEFAATGGIDDSFETASVAGSLLGGSSSRRTGDDRHKRRNSAFSRKSASKA</sequence>
<feature type="domain" description="C2" evidence="2">
    <location>
        <begin position="44"/>
        <end position="161"/>
    </location>
</feature>
<evidence type="ECO:0000256" key="1">
    <source>
        <dbReference type="SAM" id="MobiDB-lite"/>
    </source>
</evidence>
<dbReference type="InterPro" id="IPR052455">
    <property type="entry name" value="Tricalbin_domain"/>
</dbReference>
<feature type="domain" description="C2" evidence="2">
    <location>
        <begin position="299"/>
        <end position="418"/>
    </location>
</feature>
<keyword evidence="4" id="KW-1185">Reference proteome</keyword>
<protein>
    <submittedName>
        <fullName evidence="3">Tricalbin-2</fullName>
    </submittedName>
</protein>
<dbReference type="SMART" id="SM00239">
    <property type="entry name" value="C2"/>
    <property type="match status" value="2"/>
</dbReference>
<dbReference type="PRINTS" id="PR00360">
    <property type="entry name" value="C2DOMAIN"/>
</dbReference>